<name>A0A066WLP8_9FLAO</name>
<proteinExistence type="predicted"/>
<sequence>MEKLSELLFNFNLCKQIKREPVLKLALFVLKNSNQYYLKRNTFEHTVIKTEYP</sequence>
<dbReference type="EMBL" id="JNCA01000017">
    <property type="protein sequence ID" value="KDN54937.1"/>
    <property type="molecule type" value="Genomic_DNA"/>
</dbReference>
<accession>A0A066WLP8</accession>
<comment type="caution">
    <text evidence="1">The sequence shown here is derived from an EMBL/GenBank/DDBJ whole genome shotgun (WGS) entry which is preliminary data.</text>
</comment>
<dbReference type="AlphaFoldDB" id="A0A066WLP8"/>
<reference evidence="1 2" key="1">
    <citation type="submission" date="2014-05" db="EMBL/GenBank/DDBJ databases">
        <title>Genome Sequence of Flavobacterium sp. EM1321.</title>
        <authorList>
            <person name="Shin S.-K."/>
            <person name="Yi H."/>
        </authorList>
    </citation>
    <scope>NUCLEOTIDE SEQUENCE [LARGE SCALE GENOMIC DNA]</scope>
    <source>
        <strain evidence="1 2">EM1321</strain>
    </source>
</reference>
<dbReference type="Proteomes" id="UP000027064">
    <property type="component" value="Unassembled WGS sequence"/>
</dbReference>
<gene>
    <name evidence="1" type="ORF">FEM21_19420</name>
</gene>
<evidence type="ECO:0000313" key="2">
    <source>
        <dbReference type="Proteomes" id="UP000027064"/>
    </source>
</evidence>
<evidence type="ECO:0000313" key="1">
    <source>
        <dbReference type="EMBL" id="KDN54937.1"/>
    </source>
</evidence>
<dbReference type="PATRIC" id="fig|1492738.3.peg.1931"/>
<protein>
    <submittedName>
        <fullName evidence="1">Uncharacterized protein</fullName>
    </submittedName>
</protein>
<keyword evidence="2" id="KW-1185">Reference proteome</keyword>
<organism evidence="1 2">
    <name type="scientific">Flavobacterium seoulense</name>
    <dbReference type="NCBI Taxonomy" id="1492738"/>
    <lineage>
        <taxon>Bacteria</taxon>
        <taxon>Pseudomonadati</taxon>
        <taxon>Bacteroidota</taxon>
        <taxon>Flavobacteriia</taxon>
        <taxon>Flavobacteriales</taxon>
        <taxon>Flavobacteriaceae</taxon>
        <taxon>Flavobacterium</taxon>
    </lineage>
</organism>